<keyword evidence="1" id="KW-0472">Membrane</keyword>
<dbReference type="RefSeq" id="WP_008752359.1">
    <property type="nucleotide sequence ID" value="NZ_GL622296.1"/>
</dbReference>
<gene>
    <name evidence="2" type="ORF">HMPREF0381_2599</name>
</gene>
<accession>E6LRL4</accession>
<protein>
    <submittedName>
        <fullName evidence="2">Uncharacterized protein</fullName>
    </submittedName>
</protein>
<dbReference type="HOGENOM" id="CLU_1638958_0_0_9"/>
<evidence type="ECO:0000256" key="1">
    <source>
        <dbReference type="SAM" id="Phobius"/>
    </source>
</evidence>
<keyword evidence="1" id="KW-1133">Transmembrane helix</keyword>
<reference evidence="2 3" key="1">
    <citation type="submission" date="2010-12" db="EMBL/GenBank/DDBJ databases">
        <authorList>
            <person name="Muzny D."/>
            <person name="Qin X."/>
            <person name="Deng J."/>
            <person name="Jiang H."/>
            <person name="Liu Y."/>
            <person name="Qu J."/>
            <person name="Song X.-Z."/>
            <person name="Zhang L."/>
            <person name="Thornton R."/>
            <person name="Coyle M."/>
            <person name="Francisco L."/>
            <person name="Jackson L."/>
            <person name="Javaid M."/>
            <person name="Korchina V."/>
            <person name="Kovar C."/>
            <person name="Mata R."/>
            <person name="Mathew T."/>
            <person name="Ngo R."/>
            <person name="Nguyen L."/>
            <person name="Nguyen N."/>
            <person name="Okwuonu G."/>
            <person name="Ongeri F."/>
            <person name="Pham C."/>
            <person name="Simmons D."/>
            <person name="Wilczek-Boney K."/>
            <person name="Hale W."/>
            <person name="Jakkamsetti A."/>
            <person name="Pham P."/>
            <person name="Ruth R."/>
            <person name="San Lucas F."/>
            <person name="Warren J."/>
            <person name="Zhang J."/>
            <person name="Zhao Z."/>
            <person name="Zhou C."/>
            <person name="Zhu D."/>
            <person name="Lee S."/>
            <person name="Bess C."/>
            <person name="Blankenburg K."/>
            <person name="Forbes L."/>
            <person name="Fu Q."/>
            <person name="Gubbala S."/>
            <person name="Hirani K."/>
            <person name="Jayaseelan J.C."/>
            <person name="Lara F."/>
            <person name="Munidasa M."/>
            <person name="Palculict T."/>
            <person name="Patil S."/>
            <person name="Pu L.-L."/>
            <person name="Saada N."/>
            <person name="Tang L."/>
            <person name="Weissenberger G."/>
            <person name="Zhu Y."/>
            <person name="Hemphill L."/>
            <person name="Shang Y."/>
            <person name="Youmans B."/>
            <person name="Ayvaz T."/>
            <person name="Ross M."/>
            <person name="Santibanez J."/>
            <person name="Aqrawi P."/>
            <person name="Gross S."/>
            <person name="Joshi V."/>
            <person name="Fowler G."/>
            <person name="Nazareth L."/>
            <person name="Reid J."/>
            <person name="Worley K."/>
            <person name="Petrosino J."/>
            <person name="Highlander S."/>
            <person name="Gibbs R."/>
        </authorList>
    </citation>
    <scope>NUCLEOTIDE SEQUENCE [LARGE SCALE GENOMIC DNA]</scope>
    <source>
        <strain evidence="2 3">DSM 3986</strain>
    </source>
</reference>
<evidence type="ECO:0000313" key="3">
    <source>
        <dbReference type="Proteomes" id="UP000003434"/>
    </source>
</evidence>
<comment type="caution">
    <text evidence="2">The sequence shown here is derived from an EMBL/GenBank/DDBJ whole genome shotgun (WGS) entry which is preliminary data.</text>
</comment>
<sequence length="162" mass="17650">RPMDLVALGIICITLVVAGGVAVGTYINSKAKEKEKARIIALEQVTTKRPNQTVIYRWGNGNATNLTPRNDGSDVNGLSYELKVPVGRRYTWTTLEAVNSTGVLQAIIDGPNHVKVIPTDPLELPIWMSTRETAKENPYYLTKILASISIRDNGGPCNVSSD</sequence>
<dbReference type="EMBL" id="AEPW01000102">
    <property type="protein sequence ID" value="EFU75524.1"/>
    <property type="molecule type" value="Genomic_DNA"/>
</dbReference>
<name>E6LRL4_9FIRM</name>
<keyword evidence="1" id="KW-0812">Transmembrane</keyword>
<feature type="transmembrane region" description="Helical" evidence="1">
    <location>
        <begin position="6"/>
        <end position="28"/>
    </location>
</feature>
<evidence type="ECO:0000313" key="2">
    <source>
        <dbReference type="EMBL" id="EFU75524.1"/>
    </source>
</evidence>
<dbReference type="AlphaFoldDB" id="E6LRL4"/>
<organism evidence="2 3">
    <name type="scientific">Lachnoanaerobaculum saburreum DSM 3986</name>
    <dbReference type="NCBI Taxonomy" id="887325"/>
    <lineage>
        <taxon>Bacteria</taxon>
        <taxon>Bacillati</taxon>
        <taxon>Bacillota</taxon>
        <taxon>Clostridia</taxon>
        <taxon>Lachnospirales</taxon>
        <taxon>Lachnospiraceae</taxon>
        <taxon>Lachnoanaerobaculum</taxon>
    </lineage>
</organism>
<dbReference type="Proteomes" id="UP000003434">
    <property type="component" value="Unassembled WGS sequence"/>
</dbReference>
<feature type="non-terminal residue" evidence="2">
    <location>
        <position position="1"/>
    </location>
</feature>
<proteinExistence type="predicted"/>